<dbReference type="Pfam" id="PF01425">
    <property type="entry name" value="Amidase"/>
    <property type="match status" value="1"/>
</dbReference>
<dbReference type="EnsemblMetazoa" id="AMIN009174-RA">
    <property type="protein sequence ID" value="AMIN009174-PA"/>
    <property type="gene ID" value="AMIN009174"/>
</dbReference>
<evidence type="ECO:0000313" key="4">
    <source>
        <dbReference type="Proteomes" id="UP000075920"/>
    </source>
</evidence>
<dbReference type="VEuPathDB" id="VectorBase:AMIN009174"/>
<reference evidence="3" key="2">
    <citation type="submission" date="2020-05" db="UniProtKB">
        <authorList>
            <consortium name="EnsemblMetazoa"/>
        </authorList>
    </citation>
    <scope>IDENTIFICATION</scope>
    <source>
        <strain evidence="3">MINIMUS1</strain>
    </source>
</reference>
<dbReference type="AlphaFoldDB" id="A0A182WFM7"/>
<protein>
    <recommendedName>
        <fullName evidence="2">Amidase domain-containing protein</fullName>
    </recommendedName>
</protein>
<dbReference type="PANTHER" id="PTHR43372:SF4">
    <property type="entry name" value="FATTY-ACID AMIDE HYDROLASE 2"/>
    <property type="match status" value="1"/>
</dbReference>
<dbReference type="GO" id="GO:0012505">
    <property type="term" value="C:endomembrane system"/>
    <property type="evidence" value="ECO:0007669"/>
    <property type="project" value="TreeGrafter"/>
</dbReference>
<accession>A0A182WFM7</accession>
<evidence type="ECO:0000313" key="3">
    <source>
        <dbReference type="EnsemblMetazoa" id="AMIN009174-PA"/>
    </source>
</evidence>
<dbReference type="InterPro" id="IPR052739">
    <property type="entry name" value="FAAH2"/>
</dbReference>
<dbReference type="InterPro" id="IPR023631">
    <property type="entry name" value="Amidase_dom"/>
</dbReference>
<keyword evidence="4" id="KW-1185">Reference proteome</keyword>
<feature type="domain" description="Amidase" evidence="2">
    <location>
        <begin position="162"/>
        <end position="603"/>
    </location>
</feature>
<dbReference type="Gene3D" id="3.90.1300.10">
    <property type="entry name" value="Amidase signature (AS) domain"/>
    <property type="match status" value="1"/>
</dbReference>
<dbReference type="InterPro" id="IPR036928">
    <property type="entry name" value="AS_sf"/>
</dbReference>
<feature type="region of interest" description="Disordered" evidence="1">
    <location>
        <begin position="14"/>
        <end position="38"/>
    </location>
</feature>
<evidence type="ECO:0000259" key="2">
    <source>
        <dbReference type="Pfam" id="PF01425"/>
    </source>
</evidence>
<reference evidence="4" key="1">
    <citation type="submission" date="2013-03" db="EMBL/GenBank/DDBJ databases">
        <title>The Genome Sequence of Anopheles minimus MINIMUS1.</title>
        <authorList>
            <consortium name="The Broad Institute Genomics Platform"/>
            <person name="Neafsey D.E."/>
            <person name="Walton C."/>
            <person name="Walker B."/>
            <person name="Young S.K."/>
            <person name="Zeng Q."/>
            <person name="Gargeya S."/>
            <person name="Fitzgerald M."/>
            <person name="Haas B."/>
            <person name="Abouelleil A."/>
            <person name="Allen A.W."/>
            <person name="Alvarado L."/>
            <person name="Arachchi H.M."/>
            <person name="Berlin A.M."/>
            <person name="Chapman S.B."/>
            <person name="Gainer-Dewar J."/>
            <person name="Goldberg J."/>
            <person name="Griggs A."/>
            <person name="Gujja S."/>
            <person name="Hansen M."/>
            <person name="Howarth C."/>
            <person name="Imamovic A."/>
            <person name="Ireland A."/>
            <person name="Larimer J."/>
            <person name="McCowan C."/>
            <person name="Murphy C."/>
            <person name="Pearson M."/>
            <person name="Poon T.W."/>
            <person name="Priest M."/>
            <person name="Roberts A."/>
            <person name="Saif S."/>
            <person name="Shea T."/>
            <person name="Sisk P."/>
            <person name="Sykes S."/>
            <person name="Wortman J."/>
            <person name="Nusbaum C."/>
            <person name="Birren B."/>
        </authorList>
    </citation>
    <scope>NUCLEOTIDE SEQUENCE [LARGE SCALE GENOMIC DNA]</scope>
    <source>
        <strain evidence="4">MINIMUS1</strain>
    </source>
</reference>
<sequence>MSFDKRRSLCKQKALGATESSKVKSVPGGEITKNNSPQWRNICPEERSAGAHMRVEAEKLKHKAKTFLRTLGACGADASPSHSRRMDAQTKQNLQERRKARSLVKTVINVVHKFLILLVRWLSRTIYGEHGKRMPPITNLILMESATSLATKIRTRKLTSVEVTQAFIDRCREVNPLLNCVVDERFAEALKDAERADKLIASGTMTVEQLEREKPFLGVPISTKDCIRVEGLLHTSGIWNRRNIRGDKDARAMELMRRAGAIPFALTNVSECCMWWESVNTIHGRSRNPYDANRIVGGSSGGEGCIQAAAGSPFGLGSDIGGSIRMPAFFNGIFGHKPTKFVVSNEGQYPIALSEEQNSFLGIGPMCRYATDLKPMLRIISDENAAKLRLDEPVDLKQVKFFYQINDGGAHLVSPVDLDIRDAMEKVMAHFRATVKAEVKKVYLDKMRKSAPMWLANMKTPSKVGFDSQLANLEGTINPWLELAKWPLRLSNHTLIGILTALSERGGVKYGSEEYHHYVQQKQELVNEFRDMLGENGVFIYPTHPTVAPYHNEPLIRALNFSYTAIINVLGLPATAVPLGLGREGLPVGLQVVAGVNQDRLCLAVACELERAFGGWVAPEVKA</sequence>
<dbReference type="SUPFAM" id="SSF75304">
    <property type="entry name" value="Amidase signature (AS) enzymes"/>
    <property type="match status" value="1"/>
</dbReference>
<organism evidence="3 4">
    <name type="scientific">Anopheles minimus</name>
    <dbReference type="NCBI Taxonomy" id="112268"/>
    <lineage>
        <taxon>Eukaryota</taxon>
        <taxon>Metazoa</taxon>
        <taxon>Ecdysozoa</taxon>
        <taxon>Arthropoda</taxon>
        <taxon>Hexapoda</taxon>
        <taxon>Insecta</taxon>
        <taxon>Pterygota</taxon>
        <taxon>Neoptera</taxon>
        <taxon>Endopterygota</taxon>
        <taxon>Diptera</taxon>
        <taxon>Nematocera</taxon>
        <taxon>Culicoidea</taxon>
        <taxon>Culicidae</taxon>
        <taxon>Anophelinae</taxon>
        <taxon>Anopheles</taxon>
    </lineage>
</organism>
<proteinExistence type="predicted"/>
<evidence type="ECO:0000256" key="1">
    <source>
        <dbReference type="SAM" id="MobiDB-lite"/>
    </source>
</evidence>
<dbReference type="Proteomes" id="UP000075920">
    <property type="component" value="Unassembled WGS sequence"/>
</dbReference>
<name>A0A182WFM7_9DIPT</name>
<dbReference type="PANTHER" id="PTHR43372">
    <property type="entry name" value="FATTY-ACID AMIDE HYDROLASE"/>
    <property type="match status" value="1"/>
</dbReference>
<dbReference type="STRING" id="112268.A0A182WFM7"/>